<evidence type="ECO:0000313" key="2">
    <source>
        <dbReference type="EMBL" id="CAI6361594.1"/>
    </source>
</evidence>
<feature type="region of interest" description="Disordered" evidence="1">
    <location>
        <begin position="13"/>
        <end position="34"/>
    </location>
</feature>
<dbReference type="AlphaFoldDB" id="A0AAV0WZR0"/>
<keyword evidence="3" id="KW-1185">Reference proteome</keyword>
<evidence type="ECO:0000256" key="1">
    <source>
        <dbReference type="SAM" id="MobiDB-lite"/>
    </source>
</evidence>
<dbReference type="EMBL" id="CARXXK010000003">
    <property type="protein sequence ID" value="CAI6361594.1"/>
    <property type="molecule type" value="Genomic_DNA"/>
</dbReference>
<reference evidence="2 3" key="1">
    <citation type="submission" date="2023-01" db="EMBL/GenBank/DDBJ databases">
        <authorList>
            <person name="Whitehead M."/>
        </authorList>
    </citation>
    <scope>NUCLEOTIDE SEQUENCE [LARGE SCALE GENOMIC DNA]</scope>
</reference>
<gene>
    <name evidence="2" type="ORF">MEUPH1_LOCUS16758</name>
</gene>
<organism evidence="2 3">
    <name type="scientific">Macrosiphum euphorbiae</name>
    <name type="common">potato aphid</name>
    <dbReference type="NCBI Taxonomy" id="13131"/>
    <lineage>
        <taxon>Eukaryota</taxon>
        <taxon>Metazoa</taxon>
        <taxon>Ecdysozoa</taxon>
        <taxon>Arthropoda</taxon>
        <taxon>Hexapoda</taxon>
        <taxon>Insecta</taxon>
        <taxon>Pterygota</taxon>
        <taxon>Neoptera</taxon>
        <taxon>Paraneoptera</taxon>
        <taxon>Hemiptera</taxon>
        <taxon>Sternorrhyncha</taxon>
        <taxon>Aphidomorpha</taxon>
        <taxon>Aphidoidea</taxon>
        <taxon>Aphididae</taxon>
        <taxon>Macrosiphini</taxon>
        <taxon>Macrosiphum</taxon>
    </lineage>
</organism>
<proteinExistence type="predicted"/>
<protein>
    <submittedName>
        <fullName evidence="2">Uncharacterized protein</fullName>
    </submittedName>
</protein>
<dbReference type="Proteomes" id="UP001160148">
    <property type="component" value="Unassembled WGS sequence"/>
</dbReference>
<sequence>MVVVVTTTAREKRMTAASGKRTWRTSERRWPSDDVTQQQRVGFSAFRLRCLGGGGGGYVCEAVHPSGHFRKREL</sequence>
<evidence type="ECO:0000313" key="3">
    <source>
        <dbReference type="Proteomes" id="UP001160148"/>
    </source>
</evidence>
<comment type="caution">
    <text evidence="2">The sequence shown here is derived from an EMBL/GenBank/DDBJ whole genome shotgun (WGS) entry which is preliminary data.</text>
</comment>
<accession>A0AAV0WZR0</accession>
<name>A0AAV0WZR0_9HEMI</name>